<name>A8ZPF2_ACAM1</name>
<dbReference type="GO" id="GO:0003677">
    <property type="term" value="F:DNA binding"/>
    <property type="evidence" value="ECO:0007669"/>
    <property type="project" value="UniProtKB-UniRule"/>
</dbReference>
<dbReference type="HOGENOM" id="CLU_2519981_0_0_3"/>
<evidence type="ECO:0000313" key="7">
    <source>
        <dbReference type="EMBL" id="ABW32888.1"/>
    </source>
</evidence>
<reference evidence="7 8" key="1">
    <citation type="journal article" date="2008" name="Proc. Natl. Acad. Sci. U.S.A.">
        <title>Niche adaptation and genome expansion in the chlorophyll d-producing cyanobacterium Acaryochloris marina.</title>
        <authorList>
            <person name="Swingley W.D."/>
            <person name="Chen M."/>
            <person name="Cheung P.C."/>
            <person name="Conrad A.L."/>
            <person name="Dejesa L.C."/>
            <person name="Hao J."/>
            <person name="Honchak B.M."/>
            <person name="Karbach L.E."/>
            <person name="Kurdoglu A."/>
            <person name="Lahiri S."/>
            <person name="Mastrian S.D."/>
            <person name="Miyashita H."/>
            <person name="Page L."/>
            <person name="Ramakrishna P."/>
            <person name="Satoh S."/>
            <person name="Sattley W.M."/>
            <person name="Shimada Y."/>
            <person name="Taylor H.L."/>
            <person name="Tomo T."/>
            <person name="Tsuchiya T."/>
            <person name="Wang Z.T."/>
            <person name="Raymond J."/>
            <person name="Mimuro M."/>
            <person name="Blankenship R.E."/>
            <person name="Touchman J.W."/>
        </authorList>
    </citation>
    <scope>NUCLEOTIDE SEQUENCE [LARGE SCALE GENOMIC DNA]</scope>
    <source>
        <strain evidence="8">MBIC 11017</strain>
        <plasmid evidence="8">Plasmid pREB5</plasmid>
    </source>
</reference>
<comment type="similarity">
    <text evidence="2 6">Belongs to the transposase mutator family.</text>
</comment>
<keyword evidence="4 6" id="KW-0238">DNA-binding</keyword>
<dbReference type="GO" id="GO:0006313">
    <property type="term" value="P:DNA transposition"/>
    <property type="evidence" value="ECO:0007669"/>
    <property type="project" value="UniProtKB-UniRule"/>
</dbReference>
<gene>
    <name evidence="7" type="ordered locus">AM1_E0119</name>
</gene>
<dbReference type="InterPro" id="IPR001207">
    <property type="entry name" value="Transposase_mutator"/>
</dbReference>
<organism evidence="7 8">
    <name type="scientific">Acaryochloris marina (strain MBIC 11017)</name>
    <dbReference type="NCBI Taxonomy" id="329726"/>
    <lineage>
        <taxon>Bacteria</taxon>
        <taxon>Bacillati</taxon>
        <taxon>Cyanobacteriota</taxon>
        <taxon>Cyanophyceae</taxon>
        <taxon>Acaryochloridales</taxon>
        <taxon>Acaryochloridaceae</taxon>
        <taxon>Acaryochloris</taxon>
    </lineage>
</organism>
<dbReference type="Proteomes" id="UP000000268">
    <property type="component" value="Plasmid pREB5"/>
</dbReference>
<evidence type="ECO:0000256" key="1">
    <source>
        <dbReference type="ARBA" id="ARBA00002190"/>
    </source>
</evidence>
<evidence type="ECO:0000256" key="2">
    <source>
        <dbReference type="ARBA" id="ARBA00010961"/>
    </source>
</evidence>
<keyword evidence="8" id="KW-1185">Reference proteome</keyword>
<evidence type="ECO:0000256" key="3">
    <source>
        <dbReference type="ARBA" id="ARBA00022578"/>
    </source>
</evidence>
<evidence type="ECO:0000313" key="8">
    <source>
        <dbReference type="Proteomes" id="UP000000268"/>
    </source>
</evidence>
<accession>A8ZPF2</accession>
<dbReference type="PANTHER" id="PTHR33217">
    <property type="entry name" value="TRANSPOSASE FOR INSERTION SEQUENCE ELEMENT IS1081"/>
    <property type="match status" value="1"/>
</dbReference>
<dbReference type="KEGG" id="amr:AM1_E0119"/>
<keyword evidence="3 6" id="KW-0815">Transposition</keyword>
<keyword evidence="6" id="KW-0814">Transposable element</keyword>
<evidence type="ECO:0000256" key="4">
    <source>
        <dbReference type="ARBA" id="ARBA00023125"/>
    </source>
</evidence>
<evidence type="ECO:0000256" key="6">
    <source>
        <dbReference type="RuleBase" id="RU365089"/>
    </source>
</evidence>
<evidence type="ECO:0000256" key="5">
    <source>
        <dbReference type="ARBA" id="ARBA00023172"/>
    </source>
</evidence>
<dbReference type="GO" id="GO:0004803">
    <property type="term" value="F:transposase activity"/>
    <property type="evidence" value="ECO:0007669"/>
    <property type="project" value="UniProtKB-UniRule"/>
</dbReference>
<dbReference type="Pfam" id="PF00872">
    <property type="entry name" value="Transposase_mut"/>
    <property type="match status" value="1"/>
</dbReference>
<dbReference type="AlphaFoldDB" id="A8ZPF2"/>
<keyword evidence="7" id="KW-0614">Plasmid</keyword>
<geneLocation type="plasmid" evidence="7 8">
    <name>pREB5</name>
</geneLocation>
<proteinExistence type="inferred from homology"/>
<protein>
    <recommendedName>
        <fullName evidence="6">Mutator family transposase</fullName>
    </recommendedName>
</protein>
<keyword evidence="5 6" id="KW-0233">DNA recombination</keyword>
<comment type="function">
    <text evidence="1 6">Required for the transposition of the insertion element.</text>
</comment>
<dbReference type="EMBL" id="CP000842">
    <property type="protein sequence ID" value="ABW32888.1"/>
    <property type="molecule type" value="Genomic_DNA"/>
</dbReference>
<sequence>MGLEPDAVRTFTKDFALTLSFYDFDESIHSLIRTSNALERLFREFRTKADEIGAFPNEESCLAIFFLVSRRDHAKHDRLNNHGE</sequence>
<dbReference type="PANTHER" id="PTHR33217:SF7">
    <property type="entry name" value="TRANSPOSASE FOR INSERTION SEQUENCE ELEMENT IS1081"/>
    <property type="match status" value="1"/>
</dbReference>